<evidence type="ECO:0000256" key="4">
    <source>
        <dbReference type="ARBA" id="ARBA00023136"/>
    </source>
</evidence>
<dbReference type="Pfam" id="PF01124">
    <property type="entry name" value="MAPEG"/>
    <property type="match status" value="1"/>
</dbReference>
<keyword evidence="3 5" id="KW-1133">Transmembrane helix</keyword>
<dbReference type="AlphaFoldDB" id="A0A0D2IKD4"/>
<dbReference type="GO" id="GO:0016020">
    <property type="term" value="C:membrane"/>
    <property type="evidence" value="ECO:0007669"/>
    <property type="project" value="UniProtKB-SubCell"/>
</dbReference>
<dbReference type="RefSeq" id="XP_013273305.1">
    <property type="nucleotide sequence ID" value="XM_013417851.1"/>
</dbReference>
<dbReference type="PANTHER" id="PTHR35371">
    <property type="entry name" value="INNER MEMBRANE PROTEIN"/>
    <property type="match status" value="1"/>
</dbReference>
<dbReference type="VEuPathDB" id="FungiDB:Z518_04143"/>
<evidence type="ECO:0000256" key="5">
    <source>
        <dbReference type="SAM" id="Phobius"/>
    </source>
</evidence>
<comment type="subcellular location">
    <subcellularLocation>
        <location evidence="1">Membrane</location>
    </subcellularLocation>
</comment>
<dbReference type="InterPro" id="IPR023352">
    <property type="entry name" value="MAPEG-like_dom_sf"/>
</dbReference>
<gene>
    <name evidence="6" type="ORF">Z518_04143</name>
</gene>
<evidence type="ECO:0000256" key="1">
    <source>
        <dbReference type="ARBA" id="ARBA00004370"/>
    </source>
</evidence>
<dbReference type="PANTHER" id="PTHR35371:SF1">
    <property type="entry name" value="BLR7753 PROTEIN"/>
    <property type="match status" value="1"/>
</dbReference>
<feature type="transmembrane region" description="Helical" evidence="5">
    <location>
        <begin position="13"/>
        <end position="33"/>
    </location>
</feature>
<dbReference type="Gene3D" id="1.20.120.550">
    <property type="entry name" value="Membrane associated eicosanoid/glutathione metabolism-like domain"/>
    <property type="match status" value="1"/>
</dbReference>
<accession>A0A0D2IKD4</accession>
<keyword evidence="4 5" id="KW-0472">Membrane</keyword>
<proteinExistence type="predicted"/>
<dbReference type="InterPro" id="IPR001129">
    <property type="entry name" value="Membr-assoc_MAPEG"/>
</dbReference>
<feature type="transmembrane region" description="Helical" evidence="5">
    <location>
        <begin position="103"/>
        <end position="124"/>
    </location>
</feature>
<sequence>MSSHTFFIGRTNLSYYTVPVAWLLCIAPHIYAVKLYDRISPKHEFDKVNPRSLLPTLESNPDIDTSTKRRIARAEAAQWNGFENLGFFAASVVAANVSGMEIFWVNSLSLAYIFSRVLFNVLYIKGVSGWVRSSVFHASSR</sequence>
<dbReference type="Proteomes" id="UP000053617">
    <property type="component" value="Unassembled WGS sequence"/>
</dbReference>
<protein>
    <submittedName>
        <fullName evidence="6">Rhinocladiella mackenziei CBS 650.93 unplaced genomic scaffold supercont1.3, whole genome shotgun sequence</fullName>
    </submittedName>
</protein>
<keyword evidence="7" id="KW-1185">Reference proteome</keyword>
<keyword evidence="2 5" id="KW-0812">Transmembrane</keyword>
<dbReference type="GeneID" id="25292214"/>
<evidence type="ECO:0000256" key="2">
    <source>
        <dbReference type="ARBA" id="ARBA00022692"/>
    </source>
</evidence>
<reference evidence="6 7" key="1">
    <citation type="submission" date="2015-01" db="EMBL/GenBank/DDBJ databases">
        <title>The Genome Sequence of Rhinocladiella mackenzie CBS 650.93.</title>
        <authorList>
            <consortium name="The Broad Institute Genomics Platform"/>
            <person name="Cuomo C."/>
            <person name="de Hoog S."/>
            <person name="Gorbushina A."/>
            <person name="Stielow B."/>
            <person name="Teixiera M."/>
            <person name="Abouelleil A."/>
            <person name="Chapman S.B."/>
            <person name="Priest M."/>
            <person name="Young S.K."/>
            <person name="Wortman J."/>
            <person name="Nusbaum C."/>
            <person name="Birren B."/>
        </authorList>
    </citation>
    <scope>NUCLEOTIDE SEQUENCE [LARGE SCALE GENOMIC DNA]</scope>
    <source>
        <strain evidence="6 7">CBS 650.93</strain>
    </source>
</reference>
<organism evidence="6 7">
    <name type="scientific">Rhinocladiella mackenziei CBS 650.93</name>
    <dbReference type="NCBI Taxonomy" id="1442369"/>
    <lineage>
        <taxon>Eukaryota</taxon>
        <taxon>Fungi</taxon>
        <taxon>Dikarya</taxon>
        <taxon>Ascomycota</taxon>
        <taxon>Pezizomycotina</taxon>
        <taxon>Eurotiomycetes</taxon>
        <taxon>Chaetothyriomycetidae</taxon>
        <taxon>Chaetothyriales</taxon>
        <taxon>Herpotrichiellaceae</taxon>
        <taxon>Rhinocladiella</taxon>
    </lineage>
</organism>
<evidence type="ECO:0000313" key="6">
    <source>
        <dbReference type="EMBL" id="KIX06169.1"/>
    </source>
</evidence>
<evidence type="ECO:0000256" key="3">
    <source>
        <dbReference type="ARBA" id="ARBA00022989"/>
    </source>
</evidence>
<dbReference type="HOGENOM" id="CLU_110778_0_2_1"/>
<evidence type="ECO:0000313" key="7">
    <source>
        <dbReference type="Proteomes" id="UP000053617"/>
    </source>
</evidence>
<dbReference type="OrthoDB" id="2122304at2759"/>
<dbReference type="EMBL" id="KN847477">
    <property type="protein sequence ID" value="KIX06169.1"/>
    <property type="molecule type" value="Genomic_DNA"/>
</dbReference>
<name>A0A0D2IKD4_9EURO</name>
<dbReference type="SUPFAM" id="SSF161084">
    <property type="entry name" value="MAPEG domain-like"/>
    <property type="match status" value="1"/>
</dbReference>